<accession>A0A1G6XSH5</accession>
<dbReference type="InterPro" id="IPR011579">
    <property type="entry name" value="ATPase_dom"/>
</dbReference>
<dbReference type="GO" id="GO:0005524">
    <property type="term" value="F:ATP binding"/>
    <property type="evidence" value="ECO:0007669"/>
    <property type="project" value="InterPro"/>
</dbReference>
<name>A0A1G6XSH5_9BACT</name>
<gene>
    <name evidence="3" type="ORF">SAMN04488104_106610</name>
</gene>
<dbReference type="Pfam" id="PF01637">
    <property type="entry name" value="ATPase_2"/>
    <property type="match status" value="1"/>
</dbReference>
<dbReference type="InterPro" id="IPR027417">
    <property type="entry name" value="P-loop_NTPase"/>
</dbReference>
<evidence type="ECO:0000259" key="1">
    <source>
        <dbReference type="Pfam" id="PF01637"/>
    </source>
</evidence>
<evidence type="ECO:0000259" key="2">
    <source>
        <dbReference type="Pfam" id="PF03008"/>
    </source>
</evidence>
<feature type="domain" description="DUF234" evidence="2">
    <location>
        <begin position="317"/>
        <end position="402"/>
    </location>
</feature>
<dbReference type="Gene3D" id="3.40.50.300">
    <property type="entry name" value="P-loop containing nucleotide triphosphate hydrolases"/>
    <property type="match status" value="1"/>
</dbReference>
<protein>
    <recommendedName>
        <fullName evidence="5">ATPase domain-containing protein</fullName>
    </recommendedName>
</protein>
<proteinExistence type="predicted"/>
<evidence type="ECO:0000313" key="4">
    <source>
        <dbReference type="Proteomes" id="UP000199060"/>
    </source>
</evidence>
<dbReference type="STRING" id="686796.SAMN04488104_106610"/>
<dbReference type="Proteomes" id="UP000199060">
    <property type="component" value="Unassembled WGS sequence"/>
</dbReference>
<dbReference type="InterPro" id="IPR004256">
    <property type="entry name" value="DUF234"/>
</dbReference>
<dbReference type="Pfam" id="PF03008">
    <property type="entry name" value="DUF234"/>
    <property type="match status" value="1"/>
</dbReference>
<dbReference type="AlphaFoldDB" id="A0A1G6XSH5"/>
<dbReference type="OrthoDB" id="9813134at2"/>
<evidence type="ECO:0000313" key="3">
    <source>
        <dbReference type="EMBL" id="SDD81118.1"/>
    </source>
</evidence>
<dbReference type="RefSeq" id="WP_087941367.1">
    <property type="nucleotide sequence ID" value="NZ_FNAC01000066.1"/>
</dbReference>
<dbReference type="PANTHER" id="PTHR34704">
    <property type="entry name" value="ATPASE"/>
    <property type="match status" value="1"/>
</dbReference>
<evidence type="ECO:0008006" key="5">
    <source>
        <dbReference type="Google" id="ProtNLM"/>
    </source>
</evidence>
<dbReference type="EMBL" id="FNAC01000066">
    <property type="protein sequence ID" value="SDD81118.1"/>
    <property type="molecule type" value="Genomic_DNA"/>
</dbReference>
<dbReference type="PANTHER" id="PTHR34704:SF1">
    <property type="entry name" value="ATPASE"/>
    <property type="match status" value="1"/>
</dbReference>
<feature type="domain" description="ATPase" evidence="1">
    <location>
        <begin position="3"/>
        <end position="210"/>
    </location>
</feature>
<organism evidence="3 4">
    <name type="scientific">Algoriphagus faecimaris</name>
    <dbReference type="NCBI Taxonomy" id="686796"/>
    <lineage>
        <taxon>Bacteria</taxon>
        <taxon>Pseudomonadati</taxon>
        <taxon>Bacteroidota</taxon>
        <taxon>Cytophagia</taxon>
        <taxon>Cytophagales</taxon>
        <taxon>Cyclobacteriaceae</taxon>
        <taxon>Algoriphagus</taxon>
    </lineage>
</organism>
<dbReference type="SUPFAM" id="SSF52540">
    <property type="entry name" value="P-loop containing nucleoside triphosphate hydrolases"/>
    <property type="match status" value="1"/>
</dbReference>
<reference evidence="4" key="1">
    <citation type="submission" date="2016-10" db="EMBL/GenBank/DDBJ databases">
        <authorList>
            <person name="Varghese N."/>
            <person name="Submissions S."/>
        </authorList>
    </citation>
    <scope>NUCLEOTIDE SEQUENCE [LARGE SCALE GENOMIC DNA]</scope>
    <source>
        <strain evidence="4">DSM 23095</strain>
    </source>
</reference>
<keyword evidence="4" id="KW-1185">Reference proteome</keyword>
<sequence>MEFYNRERELDFLKEIRDTSLKIAQMTVVIGRRRIGKTLLLRKSTKDQKAAYLFVAKKSESLLVDEFLRTVKENFKIPIYGEIKSFSALFSMLMDWSTQEPFTLILDEFQEFYTVNPSLYSEMQRIWDEKKAESKINLILCGSIYSLMNKIFESQKEPLFGRATARLHVKPFEINVLKKILSDFRPSYEKVDLLSFYAFTGGVAKYVEQFVDAETLDQKGMISLMLRENSLFISEGKNVLIEEFGRDYSTYFSILSLIASSKTSRPEIESILEMSVGGFLDKLENQFGIIKKIRPLFSKPGSRKFKYRIEDNFLNFWFRFIYKNQSAIEIENFDYVKKIVERDLNSYLGPVLEKYFLQKIKESKAYSTIGTYWDGKNENEINIIAINDLEQTLFIAEVKLNPEKYSEELLQKKAKNILLKFKGYRVEFACLSLNDM</sequence>